<dbReference type="InterPro" id="IPR007815">
    <property type="entry name" value="Emycin_Estase"/>
</dbReference>
<accession>A0ABX3MKI8</accession>
<dbReference type="Pfam" id="PF00156">
    <property type="entry name" value="Pribosyltran"/>
    <property type="match status" value="1"/>
</dbReference>
<dbReference type="PANTHER" id="PTHR31299">
    <property type="entry name" value="ESTERASE, PUTATIVE (AFU_ORTHOLOGUE AFUA_1G05850)-RELATED"/>
    <property type="match status" value="1"/>
</dbReference>
<evidence type="ECO:0000259" key="1">
    <source>
        <dbReference type="Pfam" id="PF00156"/>
    </source>
</evidence>
<proteinExistence type="predicted"/>
<evidence type="ECO:0000313" key="3">
    <source>
        <dbReference type="Proteomes" id="UP000242224"/>
    </source>
</evidence>
<dbReference type="InterPro" id="IPR029057">
    <property type="entry name" value="PRTase-like"/>
</dbReference>
<dbReference type="RefSeq" id="WP_078574541.1">
    <property type="nucleotide sequence ID" value="NZ_MPZS01000002.1"/>
</dbReference>
<dbReference type="Gene3D" id="3.30.1870.10">
    <property type="entry name" value="EreA-like, domain 2"/>
    <property type="match status" value="1"/>
</dbReference>
<name>A0ABX3MKI8_9RHOB</name>
<organism evidence="2 3">
    <name type="scientific">Thioclava marina</name>
    <dbReference type="NCBI Taxonomy" id="1915077"/>
    <lineage>
        <taxon>Bacteria</taxon>
        <taxon>Pseudomonadati</taxon>
        <taxon>Pseudomonadota</taxon>
        <taxon>Alphaproteobacteria</taxon>
        <taxon>Rhodobacterales</taxon>
        <taxon>Paracoccaceae</taxon>
        <taxon>Thioclava</taxon>
    </lineage>
</organism>
<dbReference type="Gene3D" id="3.40.1660.10">
    <property type="entry name" value="EreA-like (biosynthetic domain)"/>
    <property type="match status" value="1"/>
</dbReference>
<feature type="domain" description="Phosphoribosyltransferase" evidence="1">
    <location>
        <begin position="22"/>
        <end position="177"/>
    </location>
</feature>
<dbReference type="Gene3D" id="3.40.50.1820">
    <property type="entry name" value="alpha/beta hydrolase"/>
    <property type="match status" value="1"/>
</dbReference>
<dbReference type="InterPro" id="IPR000836">
    <property type="entry name" value="PRTase_dom"/>
</dbReference>
<dbReference type="Proteomes" id="UP000242224">
    <property type="component" value="Unassembled WGS sequence"/>
</dbReference>
<dbReference type="CDD" id="cd06223">
    <property type="entry name" value="PRTases_typeI"/>
    <property type="match status" value="1"/>
</dbReference>
<dbReference type="Pfam" id="PF05139">
    <property type="entry name" value="Erythro_esteras"/>
    <property type="match status" value="1"/>
</dbReference>
<dbReference type="SUPFAM" id="SSF159501">
    <property type="entry name" value="EreA/ChaN-like"/>
    <property type="match status" value="1"/>
</dbReference>
<dbReference type="InterPro" id="IPR052036">
    <property type="entry name" value="Hydrolase/PRTase-associated"/>
</dbReference>
<dbReference type="SUPFAM" id="SSF53271">
    <property type="entry name" value="PRTase-like"/>
    <property type="match status" value="1"/>
</dbReference>
<dbReference type="Gene3D" id="3.40.50.2020">
    <property type="match status" value="1"/>
</dbReference>
<protein>
    <submittedName>
        <fullName evidence="2">Erythromycin esterase</fullName>
    </submittedName>
</protein>
<evidence type="ECO:0000313" key="2">
    <source>
        <dbReference type="EMBL" id="OOY11882.1"/>
    </source>
</evidence>
<gene>
    <name evidence="2" type="ORF">BMG00_12435</name>
</gene>
<reference evidence="2 3" key="1">
    <citation type="submission" date="2016-11" db="EMBL/GenBank/DDBJ databases">
        <title>A multilocus sequence analysis scheme for characterization of bacteria in the genus Thioclava.</title>
        <authorList>
            <person name="Liu Y."/>
            <person name="Shao Z."/>
        </authorList>
    </citation>
    <scope>NUCLEOTIDE SEQUENCE [LARGE SCALE GENOMIC DNA]</scope>
    <source>
        <strain evidence="2 3">11.10-0-13</strain>
    </source>
</reference>
<comment type="caution">
    <text evidence="2">The sequence shown here is derived from an EMBL/GenBank/DDBJ whole genome shotgun (WGS) entry which is preliminary data.</text>
</comment>
<dbReference type="InterPro" id="IPR029058">
    <property type="entry name" value="AB_hydrolase_fold"/>
</dbReference>
<dbReference type="PANTHER" id="PTHR31299:SF0">
    <property type="entry name" value="ESTERASE, PUTATIVE (AFU_ORTHOLOGUE AFUA_1G05850)-RELATED"/>
    <property type="match status" value="1"/>
</dbReference>
<keyword evidence="3" id="KW-1185">Reference proteome</keyword>
<dbReference type="SUPFAM" id="SSF53474">
    <property type="entry name" value="alpha/beta-Hydrolases"/>
    <property type="match status" value="1"/>
</dbReference>
<dbReference type="Gene3D" id="3.30.1310.20">
    <property type="entry name" value="PRTase-like"/>
    <property type="match status" value="1"/>
</dbReference>
<dbReference type="EMBL" id="MPZS01000002">
    <property type="protein sequence ID" value="OOY11882.1"/>
    <property type="molecule type" value="Genomic_DNA"/>
</dbReference>
<sequence>MADRELRFANRAEAGRMLGGRLTDLKPDRPVVFGLPRGGVPVALEVARALKAPLDLVFVRKISAPGSPEVALGAIVDGANPQMVINEAVRRHSHADADYLEGERARELVELERRRKRYLGDHKQISPEGRTAILVDDGLATGATMKAALLGLRQQGAAQIWIAVPVAPASAIPEFEELADLVVCLNPTERFYGVGAFYDDFHQLTDEETVGLLQQGWAADEDPAATETASTMRRVVKISPHHLDGDLTVPADPKGLVIFAHGSGSSRLSPRNKAVADTLNARGFATLLFDLLTPEEAEDRHNVFDIPLLAARIVETVLYVSGEPDIADLPVGLFGASTGAGAALVAAAELGDRVAAVVSRGGRPDLAGSHLGSVTAPSLLIVGGDDDQVIALNRAALAELSCQKALRIVPGATHLFEEPGTLEMVCAMAGEWFEKNLRLPASAVHPQLETHPKTPEEIATALRKAIQPLPEIDDPTFAEAFDRYADARIVLLGEASHGSSEFYRARAAITQRLIEKHGFTHICVEADWPDASAIDRHIRNLPAHKDRERPFTRFPTWMWRNREVDEFVKALQALNAQRAPDQQVRFSGLDLYSLSASISAVLDYLDNVDPVAAKEARQRYACFDPWSHQLAAYGRASLSHGYALCEDSVTRTLLDLLEGELDYSARDGDDFFDAVQNARLVANAERYYRVMYYASNETWNLRDRHMFETLQRILERGGPEAKAVVWAHNSHIGDARFTDMGRTRNEWNIGQLCREAYGAKAALIGFGTHGGTVAAASEWGAPMEVKEVRPSRPDSYEALCHATGEPRFLLDLGERLPPGLRHALSEPRLERYIGVIYRPETERWSHYSHATLPDQYDGFVWFDETKAVTAAPAAFGKGEGETFPFGL</sequence>
<dbReference type="CDD" id="cd14728">
    <property type="entry name" value="Ere-like"/>
    <property type="match status" value="1"/>
</dbReference>